<feature type="transmembrane region" description="Helical" evidence="2">
    <location>
        <begin position="38"/>
        <end position="58"/>
    </location>
</feature>
<keyword evidence="2" id="KW-0812">Transmembrane</keyword>
<feature type="region of interest" description="Disordered" evidence="1">
    <location>
        <begin position="1"/>
        <end position="32"/>
    </location>
</feature>
<evidence type="ECO:0000256" key="2">
    <source>
        <dbReference type="SAM" id="Phobius"/>
    </source>
</evidence>
<accession>A0A3A9YTJ8</accession>
<evidence type="ECO:0000259" key="3">
    <source>
        <dbReference type="Pfam" id="PF10756"/>
    </source>
</evidence>
<feature type="transmembrane region" description="Helical" evidence="2">
    <location>
        <begin position="112"/>
        <end position="136"/>
    </location>
</feature>
<sequence length="286" mass="30367">MAPVDAVPHDATMNEAPAAATTPVRQPAPARSRDGNRLLTVGALVIAAVWAVAVTSWHPDGFRAGLLLRSVPFALALPALVASVIAGGGVWRRPAHLTPAGGSRLRAPAGPALGWFVAAEILVLVSLLVPVLAGGWFADPEAPEGVRYALLALDVALVGVTVLLVGTLALGGVHGRPHVDLTPSAIEVRDLFGRWTIPWEAVRPGTPARQTSGRVLRLTVDRPELVTRRGLTLGTRTRPTLTLTWLRVHPWFLADALRWFVDQPEQRAGIGTPEGCAELRRALGQN</sequence>
<protein>
    <recommendedName>
        <fullName evidence="3">Low molecular weight protein antigen 6 PH domain-containing protein</fullName>
    </recommendedName>
</protein>
<evidence type="ECO:0000256" key="1">
    <source>
        <dbReference type="SAM" id="MobiDB-lite"/>
    </source>
</evidence>
<keyword evidence="2" id="KW-1133">Transmembrane helix</keyword>
<dbReference type="Proteomes" id="UP000281726">
    <property type="component" value="Unassembled WGS sequence"/>
</dbReference>
<evidence type="ECO:0000313" key="4">
    <source>
        <dbReference type="EMBL" id="RKN39381.1"/>
    </source>
</evidence>
<evidence type="ECO:0000313" key="5">
    <source>
        <dbReference type="Proteomes" id="UP000281726"/>
    </source>
</evidence>
<feature type="transmembrane region" description="Helical" evidence="2">
    <location>
        <begin position="70"/>
        <end position="91"/>
    </location>
</feature>
<gene>
    <name evidence="4" type="ORF">D7223_29090</name>
</gene>
<dbReference type="EMBL" id="RBAK01000017">
    <property type="protein sequence ID" value="RKN39381.1"/>
    <property type="molecule type" value="Genomic_DNA"/>
</dbReference>
<name>A0A3A9YTJ8_9ACTN</name>
<dbReference type="Pfam" id="PF10756">
    <property type="entry name" value="bPH_6"/>
    <property type="match status" value="1"/>
</dbReference>
<keyword evidence="2" id="KW-0472">Membrane</keyword>
<dbReference type="AlphaFoldDB" id="A0A3A9YTJ8"/>
<keyword evidence="5" id="KW-1185">Reference proteome</keyword>
<comment type="caution">
    <text evidence="4">The sequence shown here is derived from an EMBL/GenBank/DDBJ whole genome shotgun (WGS) entry which is preliminary data.</text>
</comment>
<dbReference type="InterPro" id="IPR019692">
    <property type="entry name" value="CFP-6_PH"/>
</dbReference>
<proteinExistence type="predicted"/>
<organism evidence="4 5">
    <name type="scientific">Micromonospora endolithica</name>
    <dbReference type="NCBI Taxonomy" id="230091"/>
    <lineage>
        <taxon>Bacteria</taxon>
        <taxon>Bacillati</taxon>
        <taxon>Actinomycetota</taxon>
        <taxon>Actinomycetes</taxon>
        <taxon>Micromonosporales</taxon>
        <taxon>Micromonosporaceae</taxon>
        <taxon>Micromonospora</taxon>
    </lineage>
</organism>
<feature type="transmembrane region" description="Helical" evidence="2">
    <location>
        <begin position="148"/>
        <end position="170"/>
    </location>
</feature>
<feature type="domain" description="Low molecular weight protein antigen 6 PH" evidence="3">
    <location>
        <begin position="176"/>
        <end position="237"/>
    </location>
</feature>
<reference evidence="4 5" key="1">
    <citation type="journal article" date="2004" name="Syst. Appl. Microbiol.">
        <title>Cryptoendolithic actinomycetes from antarctic sandstone rock samples: Micromonospora endolithica sp. nov. and two isolates related to Micromonospora coerulea Jensen 1932.</title>
        <authorList>
            <person name="Hirsch P."/>
            <person name="Mevs U."/>
            <person name="Kroppenstedt R.M."/>
            <person name="Schumann P."/>
            <person name="Stackebrandt E."/>
        </authorList>
    </citation>
    <scope>NUCLEOTIDE SEQUENCE [LARGE SCALE GENOMIC DNA]</scope>
    <source>
        <strain evidence="4 5">JCM 12677</strain>
    </source>
</reference>